<comment type="similarity">
    <text evidence="1">Belongs to the peptidase M16 family.</text>
</comment>
<dbReference type="SUPFAM" id="SSF63411">
    <property type="entry name" value="LuxS/MPP-like metallohydrolase"/>
    <property type="match status" value="4"/>
</dbReference>
<dbReference type="InterPro" id="IPR050361">
    <property type="entry name" value="MPP/UQCRC_Complex"/>
</dbReference>
<feature type="domain" description="Peptidase M16 N-terminal" evidence="5">
    <location>
        <begin position="538"/>
        <end position="647"/>
    </location>
</feature>
<keyword evidence="2" id="KW-0378">Hydrolase</keyword>
<sequence>MKRRFALRTLAPFTAALALAACSTTASEPAQTISGRSAPQSAAQSQIASLNDIIAAVDIPYETFTLENGLTTIVHTDRKSPLVGVTVYYRVGSKHEPRGRTGFAHLFEHIMFTGSENVENFDIPLEAAGSTGTNGSTSYDRTNYVETVPTGALNLALMMEADRMGYLLGAVTQERLDNQRMVVQNEKRQGDNQPYGLLRYQVSEGLFPVGHPYRHSTIGSMADLSAASLLDVRGWFTDNYGPNNVVLALTGDIDAETARPMVERWFGAIPRGPEVEQFEAGPVTLAQPRSDVMTDQVPQELILRAWTGPDMQHPDAAALQVGMSILGGLNSSRLDNAMVRGQELATSASAYYQAYEQLGMAQAIVQVRPDKTREEAQALLEAEIARLIEDGPTQDELDRATTQIASSLVGSLEQIGGFGGKGAILAEGLLYTGNADFYRTELERIAQLTPEDVRAAMERWLTRPAYNLAIVPGERTLDGADMGGWGDEDRAAAPEPDTGTDVEVVRTGPEIALPTPEPVGELTFPEVERATLSNGIDVVLARRASVPKVSLAMTFDAGSVVDPAGQYGTHATMVDLLTEGTTTRSALDIAVEQETLGASLSVNAGTETTTAFLSALSPNLVPSLELLADVVRNPAFAPDAMERVKNQRMAGVAQELSSPAGLANRAFYPLVYGQTHPYAYASTSGDADAIGALTRADMVAEHDEWIRPATATITAVGDVTMDELVAALEATLGDWQDPGTPVPAKDVDQTPALANAPRVVVVDRPNSPSSYLVLGRPARIAGWQPGMEALDLANEVIGSGFLSRLNNDLRETKGWTYGIGSGVPSAQGPRVFRIATQVQADRTADSIRVILDQLEAFPATRPVDDVELQRVTDGNVRNLPNRYETNGQVLGALLSNQNAGRDDRYQVMLPQLYSAVDADDINAAAREYLQPENITIVVVGDRETVEPQLESLDIDVTYVEADSL</sequence>
<dbReference type="InterPro" id="IPR011765">
    <property type="entry name" value="Pept_M16_N"/>
</dbReference>
<evidence type="ECO:0000256" key="4">
    <source>
        <dbReference type="SAM" id="SignalP"/>
    </source>
</evidence>
<feature type="chain" id="PRO_5019343794" evidence="4">
    <location>
        <begin position="21"/>
        <end position="964"/>
    </location>
</feature>
<dbReference type="Gene3D" id="3.30.830.10">
    <property type="entry name" value="Metalloenzyme, LuxS/M16 peptidase-like"/>
    <property type="match status" value="4"/>
</dbReference>
<dbReference type="InterPro" id="IPR011249">
    <property type="entry name" value="Metalloenz_LuxS/M16"/>
</dbReference>
<protein>
    <submittedName>
        <fullName evidence="7">Insulinase family protein</fullName>
    </submittedName>
</protein>
<keyword evidence="2" id="KW-0482">Metalloprotease</keyword>
<evidence type="ECO:0000256" key="3">
    <source>
        <dbReference type="SAM" id="MobiDB-lite"/>
    </source>
</evidence>
<dbReference type="GO" id="GO:0046872">
    <property type="term" value="F:metal ion binding"/>
    <property type="evidence" value="ECO:0007669"/>
    <property type="project" value="InterPro"/>
</dbReference>
<evidence type="ECO:0000256" key="2">
    <source>
        <dbReference type="ARBA" id="ARBA00023049"/>
    </source>
</evidence>
<feature type="domain" description="Peptidase M16 C-terminal" evidence="6">
    <location>
        <begin position="693"/>
        <end position="871"/>
    </location>
</feature>
<dbReference type="PANTHER" id="PTHR11851:SF49">
    <property type="entry name" value="MITOCHONDRIAL-PROCESSING PEPTIDASE SUBUNIT ALPHA"/>
    <property type="match status" value="1"/>
</dbReference>
<dbReference type="Pfam" id="PF00675">
    <property type="entry name" value="Peptidase_M16"/>
    <property type="match status" value="2"/>
</dbReference>
<dbReference type="RefSeq" id="WP_119585776.1">
    <property type="nucleotide sequence ID" value="NZ_CAWODQ010000012.1"/>
</dbReference>
<dbReference type="PANTHER" id="PTHR11851">
    <property type="entry name" value="METALLOPROTEASE"/>
    <property type="match status" value="1"/>
</dbReference>
<dbReference type="InterPro" id="IPR007863">
    <property type="entry name" value="Peptidase_M16_C"/>
</dbReference>
<reference evidence="7 8" key="1">
    <citation type="submission" date="2018-08" db="EMBL/GenBank/DDBJ databases">
        <title>Erythrobacter zhengii sp.nov., a bacterium isolated from deep-sea sediment.</title>
        <authorList>
            <person name="Fang C."/>
            <person name="Wu Y.-H."/>
            <person name="Sun C."/>
            <person name="Wang H."/>
            <person name="Cheng H."/>
            <person name="Meng F.-X."/>
            <person name="Wang C.-S."/>
            <person name="Xu X.-W."/>
        </authorList>
    </citation>
    <scope>NUCLEOTIDE SEQUENCE [LARGE SCALE GENOMIC DNA]</scope>
    <source>
        <strain evidence="7 8">V18</strain>
    </source>
</reference>
<dbReference type="Pfam" id="PF05193">
    <property type="entry name" value="Peptidase_M16_C"/>
    <property type="match status" value="2"/>
</dbReference>
<gene>
    <name evidence="7" type="ORF">D2V07_06200</name>
</gene>
<dbReference type="GO" id="GO:0008237">
    <property type="term" value="F:metallopeptidase activity"/>
    <property type="evidence" value="ECO:0007669"/>
    <property type="project" value="UniProtKB-KW"/>
</dbReference>
<keyword evidence="2" id="KW-0645">Protease</keyword>
<organism evidence="7 8">
    <name type="scientific">Aurantiacibacter zhengii</name>
    <dbReference type="NCBI Taxonomy" id="2307003"/>
    <lineage>
        <taxon>Bacteria</taxon>
        <taxon>Pseudomonadati</taxon>
        <taxon>Pseudomonadota</taxon>
        <taxon>Alphaproteobacteria</taxon>
        <taxon>Sphingomonadales</taxon>
        <taxon>Erythrobacteraceae</taxon>
        <taxon>Aurantiacibacter</taxon>
    </lineage>
</organism>
<dbReference type="Proteomes" id="UP000286576">
    <property type="component" value="Unassembled WGS sequence"/>
</dbReference>
<dbReference type="OrthoDB" id="9811314at2"/>
<keyword evidence="4" id="KW-0732">Signal</keyword>
<comment type="caution">
    <text evidence="7">The sequence shown here is derived from an EMBL/GenBank/DDBJ whole genome shotgun (WGS) entry which is preliminary data.</text>
</comment>
<evidence type="ECO:0000313" key="8">
    <source>
        <dbReference type="Proteomes" id="UP000286576"/>
    </source>
</evidence>
<feature type="region of interest" description="Disordered" evidence="3">
    <location>
        <begin position="481"/>
        <end position="502"/>
    </location>
</feature>
<keyword evidence="8" id="KW-1185">Reference proteome</keyword>
<evidence type="ECO:0000259" key="6">
    <source>
        <dbReference type="Pfam" id="PF05193"/>
    </source>
</evidence>
<feature type="domain" description="Peptidase M16 C-terminal" evidence="6">
    <location>
        <begin position="230"/>
        <end position="403"/>
    </location>
</feature>
<evidence type="ECO:0000313" key="7">
    <source>
        <dbReference type="EMBL" id="RIV87904.1"/>
    </source>
</evidence>
<proteinExistence type="inferred from homology"/>
<dbReference type="PROSITE" id="PS51257">
    <property type="entry name" value="PROKAR_LIPOPROTEIN"/>
    <property type="match status" value="1"/>
</dbReference>
<accession>A0A418NVB4</accession>
<evidence type="ECO:0000259" key="5">
    <source>
        <dbReference type="Pfam" id="PF00675"/>
    </source>
</evidence>
<name>A0A418NVB4_9SPHN</name>
<evidence type="ECO:0000256" key="1">
    <source>
        <dbReference type="ARBA" id="ARBA00007261"/>
    </source>
</evidence>
<dbReference type="EMBL" id="QXFL01000002">
    <property type="protein sequence ID" value="RIV87904.1"/>
    <property type="molecule type" value="Genomic_DNA"/>
</dbReference>
<feature type="signal peptide" evidence="4">
    <location>
        <begin position="1"/>
        <end position="20"/>
    </location>
</feature>
<feature type="domain" description="Peptidase M16 N-terminal" evidence="5">
    <location>
        <begin position="76"/>
        <end position="194"/>
    </location>
</feature>
<dbReference type="AlphaFoldDB" id="A0A418NVB4"/>